<feature type="transmembrane region" description="Helical" evidence="9">
    <location>
        <begin position="131"/>
        <end position="148"/>
    </location>
</feature>
<evidence type="ECO:0000256" key="1">
    <source>
        <dbReference type="ARBA" id="ARBA00004141"/>
    </source>
</evidence>
<evidence type="ECO:0000256" key="2">
    <source>
        <dbReference type="ARBA" id="ARBA00022448"/>
    </source>
</evidence>
<keyword evidence="2" id="KW-0813">Transport</keyword>
<feature type="transmembrane region" description="Helical" evidence="9">
    <location>
        <begin position="91"/>
        <end position="111"/>
    </location>
</feature>
<keyword evidence="4 9" id="KW-1133">Transmembrane helix</keyword>
<evidence type="ECO:0000256" key="7">
    <source>
        <dbReference type="ARBA" id="ARBA00023180"/>
    </source>
</evidence>
<feature type="compositionally biased region" description="Basic and acidic residues" evidence="8">
    <location>
        <begin position="443"/>
        <end position="455"/>
    </location>
</feature>
<organism evidence="11 12">
    <name type="scientific">Aaosphaeria arxii CBS 175.79</name>
    <dbReference type="NCBI Taxonomy" id="1450172"/>
    <lineage>
        <taxon>Eukaryota</taxon>
        <taxon>Fungi</taxon>
        <taxon>Dikarya</taxon>
        <taxon>Ascomycota</taxon>
        <taxon>Pezizomycotina</taxon>
        <taxon>Dothideomycetes</taxon>
        <taxon>Pleosporomycetidae</taxon>
        <taxon>Pleosporales</taxon>
        <taxon>Pleosporales incertae sedis</taxon>
        <taxon>Aaosphaeria</taxon>
    </lineage>
</organism>
<keyword evidence="6 9" id="KW-0472">Membrane</keyword>
<dbReference type="GO" id="GO:0006826">
    <property type="term" value="P:iron ion transport"/>
    <property type="evidence" value="ECO:0007669"/>
    <property type="project" value="TreeGrafter"/>
</dbReference>
<dbReference type="InterPro" id="IPR039261">
    <property type="entry name" value="FNR_nucleotide-bd"/>
</dbReference>
<evidence type="ECO:0000313" key="12">
    <source>
        <dbReference type="Proteomes" id="UP000799778"/>
    </source>
</evidence>
<feature type="region of interest" description="Disordered" evidence="8">
    <location>
        <begin position="443"/>
        <end position="488"/>
    </location>
</feature>
<dbReference type="AlphaFoldDB" id="A0A6A5XKY0"/>
<dbReference type="Pfam" id="PF01794">
    <property type="entry name" value="Ferric_reduct"/>
    <property type="match status" value="1"/>
</dbReference>
<proteinExistence type="predicted"/>
<evidence type="ECO:0000259" key="10">
    <source>
        <dbReference type="PROSITE" id="PS51384"/>
    </source>
</evidence>
<dbReference type="InterPro" id="IPR051410">
    <property type="entry name" value="Ferric/Cupric_Reductase"/>
</dbReference>
<dbReference type="InterPro" id="IPR017927">
    <property type="entry name" value="FAD-bd_FR_type"/>
</dbReference>
<sequence>MSLPRLPRSTILAVTLGPLFVIFAYIGTIAILLVTVDAPRFSTHFLDDVAFRAAWITVAQVPLIYLLSVKWGPLNILGSISYERINWIHRWVGRTLFLSASTHMGLMMQSISFTELFKSSDKAMSVIRNGAGAYGLLFWIAISSILPLRRRCHRMFYINHYISTLAFLWFVLQHVPSYARPFAYLALSFVLLDKLLFSIMFLSKNISIKPGQHFRVYIPALGKFEMHPFTPATCSDLSNVSEPLGGLSSVEEHVSLMSEVPPSMSDMTLMIRAHKGFTRRLADYHLKWLSLPCPNSSKSSSTLTAYLDGPYGDPPRWQDYEALVFVVTSTGVSFSLAVLDYLEQLWLKGEDVQTRKIRLVWIVRHLDPNFEATVLETLARRSILLRDAGVRLAFEVHTTCPHSQVVEVERNSPFSHQRRPSYFRGKLLRIINPDDIIRGAYEHKEVEREPEHSEVRSSASSDGSATLIDERERQSISELEEVPLHPQERRRSSYLPLLFHQEERAQAKPRCNCAEIQQQYHKLKSQPYVDFVTRRYGSRPDVSKIMKGSIAPFEEIKAMVAVCANEHIAKTAKNVVAEMNIDYAFDSRARCINIFTEGFS</sequence>
<evidence type="ECO:0000256" key="6">
    <source>
        <dbReference type="ARBA" id="ARBA00023136"/>
    </source>
</evidence>
<dbReference type="PANTHER" id="PTHR32361">
    <property type="entry name" value="FERRIC/CUPRIC REDUCTASE TRANSMEMBRANE COMPONENT"/>
    <property type="match status" value="1"/>
</dbReference>
<keyword evidence="3 9" id="KW-0812">Transmembrane</keyword>
<protein>
    <recommendedName>
        <fullName evidence="10">FAD-binding FR-type domain-containing protein</fullName>
    </recommendedName>
</protein>
<dbReference type="EMBL" id="ML978071">
    <property type="protein sequence ID" value="KAF2013593.1"/>
    <property type="molecule type" value="Genomic_DNA"/>
</dbReference>
<dbReference type="PANTHER" id="PTHR32361:SF9">
    <property type="entry name" value="FERRIC REDUCTASE TRANSMEMBRANE COMPONENT 3-RELATED"/>
    <property type="match status" value="1"/>
</dbReference>
<name>A0A6A5XKY0_9PLEO</name>
<dbReference type="PROSITE" id="PS51384">
    <property type="entry name" value="FAD_FR"/>
    <property type="match status" value="1"/>
</dbReference>
<dbReference type="GeneID" id="54281018"/>
<dbReference type="GO" id="GO:0005886">
    <property type="term" value="C:plasma membrane"/>
    <property type="evidence" value="ECO:0007669"/>
    <property type="project" value="TreeGrafter"/>
</dbReference>
<evidence type="ECO:0000256" key="3">
    <source>
        <dbReference type="ARBA" id="ARBA00022692"/>
    </source>
</evidence>
<comment type="subcellular location">
    <subcellularLocation>
        <location evidence="1">Membrane</location>
        <topology evidence="1">Multi-pass membrane protein</topology>
    </subcellularLocation>
</comment>
<evidence type="ECO:0000256" key="5">
    <source>
        <dbReference type="ARBA" id="ARBA00023065"/>
    </source>
</evidence>
<evidence type="ECO:0000313" key="11">
    <source>
        <dbReference type="EMBL" id="KAF2013593.1"/>
    </source>
</evidence>
<dbReference type="GO" id="GO:0015677">
    <property type="term" value="P:copper ion import"/>
    <property type="evidence" value="ECO:0007669"/>
    <property type="project" value="TreeGrafter"/>
</dbReference>
<dbReference type="InterPro" id="IPR013130">
    <property type="entry name" value="Fe3_Rdtase_TM_dom"/>
</dbReference>
<accession>A0A6A5XKY0</accession>
<feature type="transmembrane region" description="Helical" evidence="9">
    <location>
        <begin position="53"/>
        <end position="71"/>
    </location>
</feature>
<evidence type="ECO:0000256" key="8">
    <source>
        <dbReference type="SAM" id="MobiDB-lite"/>
    </source>
</evidence>
<dbReference type="GO" id="GO:0006879">
    <property type="term" value="P:intracellular iron ion homeostasis"/>
    <property type="evidence" value="ECO:0007669"/>
    <property type="project" value="TreeGrafter"/>
</dbReference>
<reference evidence="11" key="1">
    <citation type="journal article" date="2020" name="Stud. Mycol.">
        <title>101 Dothideomycetes genomes: a test case for predicting lifestyles and emergence of pathogens.</title>
        <authorList>
            <person name="Haridas S."/>
            <person name="Albert R."/>
            <person name="Binder M."/>
            <person name="Bloem J."/>
            <person name="Labutti K."/>
            <person name="Salamov A."/>
            <person name="Andreopoulos B."/>
            <person name="Baker S."/>
            <person name="Barry K."/>
            <person name="Bills G."/>
            <person name="Bluhm B."/>
            <person name="Cannon C."/>
            <person name="Castanera R."/>
            <person name="Culley D."/>
            <person name="Daum C."/>
            <person name="Ezra D."/>
            <person name="Gonzalez J."/>
            <person name="Henrissat B."/>
            <person name="Kuo A."/>
            <person name="Liang C."/>
            <person name="Lipzen A."/>
            <person name="Lutzoni F."/>
            <person name="Magnuson J."/>
            <person name="Mondo S."/>
            <person name="Nolan M."/>
            <person name="Ohm R."/>
            <person name="Pangilinan J."/>
            <person name="Park H.-J."/>
            <person name="Ramirez L."/>
            <person name="Alfaro M."/>
            <person name="Sun H."/>
            <person name="Tritt A."/>
            <person name="Yoshinaga Y."/>
            <person name="Zwiers L.-H."/>
            <person name="Turgeon B."/>
            <person name="Goodwin S."/>
            <person name="Spatafora J."/>
            <person name="Crous P."/>
            <person name="Grigoriev I."/>
        </authorList>
    </citation>
    <scope>NUCLEOTIDE SEQUENCE</scope>
    <source>
        <strain evidence="11">CBS 175.79</strain>
    </source>
</reference>
<dbReference type="Gene3D" id="3.40.50.80">
    <property type="entry name" value="Nucleotide-binding domain of ferredoxin-NADP reductase (FNR) module"/>
    <property type="match status" value="1"/>
</dbReference>
<keyword evidence="7" id="KW-0325">Glycoprotein</keyword>
<dbReference type="RefSeq" id="XP_033381932.1">
    <property type="nucleotide sequence ID" value="XM_033523621.1"/>
</dbReference>
<dbReference type="Proteomes" id="UP000799778">
    <property type="component" value="Unassembled WGS sequence"/>
</dbReference>
<feature type="transmembrane region" description="Helical" evidence="9">
    <location>
        <begin position="155"/>
        <end position="175"/>
    </location>
</feature>
<feature type="transmembrane region" description="Helical" evidence="9">
    <location>
        <begin position="12"/>
        <end position="33"/>
    </location>
</feature>
<keyword evidence="12" id="KW-1185">Reference proteome</keyword>
<gene>
    <name evidence="11" type="ORF">BU24DRAFT_349805</name>
</gene>
<evidence type="ECO:0000256" key="9">
    <source>
        <dbReference type="SAM" id="Phobius"/>
    </source>
</evidence>
<dbReference type="GO" id="GO:0000293">
    <property type="term" value="F:ferric-chelate reductase activity"/>
    <property type="evidence" value="ECO:0007669"/>
    <property type="project" value="TreeGrafter"/>
</dbReference>
<keyword evidence="5" id="KW-0406">Ion transport</keyword>
<dbReference type="CDD" id="cd06186">
    <property type="entry name" value="NOX_Duox_like_FAD_NADP"/>
    <property type="match status" value="1"/>
</dbReference>
<evidence type="ECO:0000256" key="4">
    <source>
        <dbReference type="ARBA" id="ARBA00022989"/>
    </source>
</evidence>
<feature type="domain" description="FAD-binding FR-type" evidence="10">
    <location>
        <begin position="179"/>
        <end position="317"/>
    </location>
</feature>
<dbReference type="OrthoDB" id="3944240at2759"/>